<reference evidence="1" key="1">
    <citation type="submission" date="2009-10" db="EMBL/GenBank/DDBJ databases">
        <title>Diversity of trophic interactions inside an arsenic-rich microbial ecosystem.</title>
        <authorList>
            <person name="Bertin P.N."/>
            <person name="Heinrich-Salmeron A."/>
            <person name="Pelletier E."/>
            <person name="Goulhen-Chollet F."/>
            <person name="Arsene-Ploetze F."/>
            <person name="Gallien S."/>
            <person name="Calteau A."/>
            <person name="Vallenet D."/>
            <person name="Casiot C."/>
            <person name="Chane-Woon-Ming B."/>
            <person name="Giloteaux L."/>
            <person name="Barakat M."/>
            <person name="Bonnefoy V."/>
            <person name="Bruneel O."/>
            <person name="Chandler M."/>
            <person name="Cleiss J."/>
            <person name="Duran R."/>
            <person name="Elbaz-Poulichet F."/>
            <person name="Fonknechten N."/>
            <person name="Lauga B."/>
            <person name="Mornico D."/>
            <person name="Ortet P."/>
            <person name="Schaeffer C."/>
            <person name="Siguier P."/>
            <person name="Alexander Thil Smith A."/>
            <person name="Van Dorsselaer A."/>
            <person name="Weissenbach J."/>
            <person name="Medigue C."/>
            <person name="Le Paslier D."/>
        </authorList>
    </citation>
    <scope>NUCLEOTIDE SEQUENCE</scope>
</reference>
<protein>
    <submittedName>
        <fullName evidence="1">Uncharacterized protein</fullName>
    </submittedName>
</protein>
<comment type="caution">
    <text evidence="1">The sequence shown here is derived from an EMBL/GenBank/DDBJ whole genome shotgun (WGS) entry which is preliminary data.</text>
</comment>
<accession>E6QVV0</accession>
<sequence length="62" mass="6370">MNYKKAALGLAADLRAVAKGSAAFVAVGAFFGGDWSLVAAVAVFSVIELAAFFVEAWADDTT</sequence>
<evidence type="ECO:0000313" key="1">
    <source>
        <dbReference type="EMBL" id="CBI11373.1"/>
    </source>
</evidence>
<proteinExistence type="predicted"/>
<gene>
    <name evidence="1" type="ORF">CARN7_2196</name>
</gene>
<dbReference type="EMBL" id="CABR01000137">
    <property type="protein sequence ID" value="CBI11373.1"/>
    <property type="molecule type" value="Genomic_DNA"/>
</dbReference>
<dbReference type="AlphaFoldDB" id="E6QVV0"/>
<name>E6QVV0_9ZZZZ</name>
<organism evidence="1">
    <name type="scientific">mine drainage metagenome</name>
    <dbReference type="NCBI Taxonomy" id="410659"/>
    <lineage>
        <taxon>unclassified sequences</taxon>
        <taxon>metagenomes</taxon>
        <taxon>ecological metagenomes</taxon>
    </lineage>
</organism>